<evidence type="ECO:0000259" key="1">
    <source>
        <dbReference type="Pfam" id="PF04773"/>
    </source>
</evidence>
<proteinExistence type="predicted"/>
<protein>
    <recommendedName>
        <fullName evidence="6">FecR protein domain-containing protein</fullName>
    </recommendedName>
</protein>
<dbReference type="Gene3D" id="3.55.50.30">
    <property type="match status" value="1"/>
</dbReference>
<dbReference type="InterPro" id="IPR012373">
    <property type="entry name" value="Ferrdict_sens_TM"/>
</dbReference>
<dbReference type="Pfam" id="PF04773">
    <property type="entry name" value="FecR"/>
    <property type="match status" value="1"/>
</dbReference>
<name>A0A222GCD4_9GAMM</name>
<dbReference type="RefSeq" id="WP_081153276.1">
    <property type="nucleotide sequence ID" value="NZ_CP020465.1"/>
</dbReference>
<dbReference type="Proteomes" id="UP000202259">
    <property type="component" value="Chromosome"/>
</dbReference>
<feature type="domain" description="FecR N-terminal" evidence="2">
    <location>
        <begin position="18"/>
        <end position="58"/>
    </location>
</feature>
<evidence type="ECO:0000259" key="2">
    <source>
        <dbReference type="Pfam" id="PF16220"/>
    </source>
</evidence>
<evidence type="ECO:0008006" key="6">
    <source>
        <dbReference type="Google" id="ProtNLM"/>
    </source>
</evidence>
<dbReference type="EMBL" id="CP020465">
    <property type="protein sequence ID" value="ASP49362.1"/>
    <property type="molecule type" value="Genomic_DNA"/>
</dbReference>
<evidence type="ECO:0000313" key="5">
    <source>
        <dbReference type="Proteomes" id="UP000202259"/>
    </source>
</evidence>
<feature type="domain" description="FecR protein" evidence="1">
    <location>
        <begin position="119"/>
        <end position="210"/>
    </location>
</feature>
<sequence length="345" mass="38780">MNKSNKVIPLRTLNTIDDEASIWLVRLDNGNLSDQSRKELKAWLSADKRHPVALKAMADVWDDMDEILMIIDNKDASVKVSIWPILQPIVKPVMLAASISFVALLLWVGMPNDVQKSSYATLIGQQMDATFDDGSIIYLNTNTHIETEFSDNKRIIKLIKGEALFEVAHDPSRPFIVYAGDRLVQAIGTKFVVHLQSEDIQVTVTDGKVKMSKLALNTTLTDINDLDNGTIHKDDVYITKGEKVVVTNDQSPTLTHIKAENMARELSWLNGKLIFVNEKLSDVIEEINRYVEIEIVLKDPSLHKTLISGRFDLKDSEALIEAIELSFNMKSERLGANKVLLTKKI</sequence>
<gene>
    <name evidence="4" type="ORF">B5D82_17245</name>
</gene>
<dbReference type="KEGG" id="cber:B5D82_17245"/>
<accession>A0A222GCD4</accession>
<reference evidence="4 5" key="1">
    <citation type="submission" date="2017-08" db="EMBL/GenBank/DDBJ databases">
        <title>Complete genome of Colwellia sp. NB097-1, a psychrophile bacterium ioslated from Bering Sea.</title>
        <authorList>
            <person name="Chen X."/>
        </authorList>
    </citation>
    <scope>NUCLEOTIDE SEQUENCE [LARGE SCALE GENOMIC DNA]</scope>
    <source>
        <strain evidence="4 5">NB097-1</strain>
    </source>
</reference>
<dbReference type="PANTHER" id="PTHR30273">
    <property type="entry name" value="PERIPLASMIC SIGNAL SENSOR AND SIGMA FACTOR ACTIVATOR FECR-RELATED"/>
    <property type="match status" value="1"/>
</dbReference>
<dbReference type="InterPro" id="IPR032508">
    <property type="entry name" value="FecR_C"/>
</dbReference>
<keyword evidence="5" id="KW-1185">Reference proteome</keyword>
<dbReference type="PIRSF" id="PIRSF018266">
    <property type="entry name" value="FecR"/>
    <property type="match status" value="1"/>
</dbReference>
<dbReference type="InterPro" id="IPR032623">
    <property type="entry name" value="FecR_N"/>
</dbReference>
<feature type="domain" description="Protein FecR C-terminal" evidence="3">
    <location>
        <begin position="272"/>
        <end position="331"/>
    </location>
</feature>
<evidence type="ECO:0000313" key="4">
    <source>
        <dbReference type="EMBL" id="ASP49362.1"/>
    </source>
</evidence>
<organism evidence="4 5">
    <name type="scientific">Cognaticolwellia beringensis</name>
    <dbReference type="NCBI Taxonomy" id="1967665"/>
    <lineage>
        <taxon>Bacteria</taxon>
        <taxon>Pseudomonadati</taxon>
        <taxon>Pseudomonadota</taxon>
        <taxon>Gammaproteobacteria</taxon>
        <taxon>Alteromonadales</taxon>
        <taxon>Colwelliaceae</taxon>
        <taxon>Cognaticolwellia</taxon>
    </lineage>
</organism>
<dbReference type="AlphaFoldDB" id="A0A222GCD4"/>
<dbReference type="InterPro" id="IPR006860">
    <property type="entry name" value="FecR"/>
</dbReference>
<dbReference type="Gene3D" id="2.60.120.1440">
    <property type="match status" value="1"/>
</dbReference>
<dbReference type="GO" id="GO:0016989">
    <property type="term" value="F:sigma factor antagonist activity"/>
    <property type="evidence" value="ECO:0007669"/>
    <property type="project" value="TreeGrafter"/>
</dbReference>
<evidence type="ECO:0000259" key="3">
    <source>
        <dbReference type="Pfam" id="PF16344"/>
    </source>
</evidence>
<dbReference type="Pfam" id="PF16344">
    <property type="entry name" value="FecR_C"/>
    <property type="match status" value="1"/>
</dbReference>
<dbReference type="Pfam" id="PF16220">
    <property type="entry name" value="DUF4880"/>
    <property type="match status" value="1"/>
</dbReference>
<dbReference type="OrthoDB" id="9771237at2"/>
<dbReference type="PANTHER" id="PTHR30273:SF2">
    <property type="entry name" value="PROTEIN FECR"/>
    <property type="match status" value="1"/>
</dbReference>